<dbReference type="InterPro" id="IPR001375">
    <property type="entry name" value="Peptidase_S9_cat"/>
</dbReference>
<dbReference type="SUPFAM" id="SSF53474">
    <property type="entry name" value="alpha/beta-Hydrolases"/>
    <property type="match status" value="1"/>
</dbReference>
<dbReference type="Gene3D" id="2.120.10.30">
    <property type="entry name" value="TolB, C-terminal domain"/>
    <property type="match status" value="1"/>
</dbReference>
<keyword evidence="4" id="KW-1185">Reference proteome</keyword>
<proteinExistence type="predicted"/>
<dbReference type="PANTHER" id="PTHR42776">
    <property type="entry name" value="SERINE PEPTIDASE S9 FAMILY MEMBER"/>
    <property type="match status" value="1"/>
</dbReference>
<dbReference type="Gene3D" id="3.40.50.1820">
    <property type="entry name" value="alpha/beta hydrolase"/>
    <property type="match status" value="1"/>
</dbReference>
<accession>A0ABP0U8M0</accession>
<keyword evidence="1" id="KW-0378">Hydrolase</keyword>
<evidence type="ECO:0000313" key="3">
    <source>
        <dbReference type="EMBL" id="CAK9214753.1"/>
    </source>
</evidence>
<evidence type="ECO:0000259" key="2">
    <source>
        <dbReference type="Pfam" id="PF00326"/>
    </source>
</evidence>
<dbReference type="EMBL" id="OZ019894">
    <property type="protein sequence ID" value="CAK9214753.1"/>
    <property type="molecule type" value="Genomic_DNA"/>
</dbReference>
<sequence length="666" mass="75384">MTIPNLQKNAENNRKVPVPMEVLFAPQKEQARLSSDGQFLAYLGPSAAEVSNVWVRPINGTEEEAKMVTKETHRGIHWYIWNPSSEYIIYKQDNGGDENFHHYAVELATGEIRDLTPYDNVHSKIIPSSISGLYPYDICICMNICNKTDFDVYKVNIQTGEAVLDTQNPGDVSDWLCDSLFQIRGALHYDLSDGSSTICVRDAIDAPWREVFQWSSEDQGSMVGFAANPVQMYILSSLNSETTQLLLINTADGSVEQVIASSPKSDLMPFKFDLSKVLLMDFRTKEYVAVAFCYGTLKWTALHSSVEGDIELLTNFKDGQMTIGSRDRSNQKWVVTYEKDNATSESYLYDRESKTLSLLFLHHPKLKEYELGNTYPHTVKSRDDLDILVYLTLPPGLKAQNLPMVLRIHGGPWYRDWWGCDSENQFWATRGYACLQVEYRGSDGFGKKFLHAGDKQWGAAMQNDITDSVLWAINEGYADRDRVAITGISFGGYCTLAGITFTPELYKCAADLVGPSQLFTVTTKIVSYWKPRRKILNDRVVDLTKDHQLNQTQSPIFHVDKIRVPLIMAHGKNDVVVNPGESERMFEALKDNRKAVQYVIYKDEGHFLERLQNKMDWYQRVEILFHEILGGQVGPPPPVQNSGAILVADLISKHQPSAPMEPILVK</sequence>
<feature type="domain" description="Peptidase S9 prolyl oligopeptidase catalytic" evidence="2">
    <location>
        <begin position="420"/>
        <end position="630"/>
    </location>
</feature>
<dbReference type="SUPFAM" id="SSF82171">
    <property type="entry name" value="DPP6 N-terminal domain-like"/>
    <property type="match status" value="1"/>
</dbReference>
<evidence type="ECO:0000256" key="1">
    <source>
        <dbReference type="ARBA" id="ARBA00022801"/>
    </source>
</evidence>
<protein>
    <recommendedName>
        <fullName evidence="2">Peptidase S9 prolyl oligopeptidase catalytic domain-containing protein</fullName>
    </recommendedName>
</protein>
<reference evidence="3" key="1">
    <citation type="submission" date="2024-02" db="EMBL/GenBank/DDBJ databases">
        <authorList>
            <consortium name="ELIXIR-Norway"/>
            <consortium name="Elixir Norway"/>
        </authorList>
    </citation>
    <scope>NUCLEOTIDE SEQUENCE</scope>
</reference>
<gene>
    <name evidence="3" type="ORF">CSSPTR1EN2_LOCUS12389</name>
</gene>
<dbReference type="InterPro" id="IPR011042">
    <property type="entry name" value="6-blade_b-propeller_TolB-like"/>
</dbReference>
<dbReference type="PANTHER" id="PTHR42776:SF27">
    <property type="entry name" value="DIPEPTIDYL PEPTIDASE FAMILY MEMBER 6"/>
    <property type="match status" value="1"/>
</dbReference>
<dbReference type="Proteomes" id="UP001497512">
    <property type="component" value="Chromosome 2"/>
</dbReference>
<evidence type="ECO:0000313" key="4">
    <source>
        <dbReference type="Proteomes" id="UP001497512"/>
    </source>
</evidence>
<name>A0ABP0U8M0_9BRYO</name>
<dbReference type="Pfam" id="PF00326">
    <property type="entry name" value="Peptidase_S9"/>
    <property type="match status" value="1"/>
</dbReference>
<dbReference type="InterPro" id="IPR029058">
    <property type="entry name" value="AB_hydrolase_fold"/>
</dbReference>
<organism evidence="3 4">
    <name type="scientific">Sphagnum troendelagicum</name>
    <dbReference type="NCBI Taxonomy" id="128251"/>
    <lineage>
        <taxon>Eukaryota</taxon>
        <taxon>Viridiplantae</taxon>
        <taxon>Streptophyta</taxon>
        <taxon>Embryophyta</taxon>
        <taxon>Bryophyta</taxon>
        <taxon>Sphagnophytina</taxon>
        <taxon>Sphagnopsida</taxon>
        <taxon>Sphagnales</taxon>
        <taxon>Sphagnaceae</taxon>
        <taxon>Sphagnum</taxon>
    </lineage>
</organism>